<dbReference type="InterPro" id="IPR013762">
    <property type="entry name" value="Integrase-like_cat_sf"/>
</dbReference>
<dbReference type="EMBL" id="CATKSH010000013">
    <property type="protein sequence ID" value="CAI9121332.1"/>
    <property type="molecule type" value="Genomic_DNA"/>
</dbReference>
<feature type="domain" description="Tyr recombinase" evidence="7">
    <location>
        <begin position="212"/>
        <end position="414"/>
    </location>
</feature>
<evidence type="ECO:0000256" key="6">
    <source>
        <dbReference type="SAM" id="MobiDB-lite"/>
    </source>
</evidence>
<dbReference type="InterPro" id="IPR025166">
    <property type="entry name" value="Integrase_DNA_bind_dom"/>
</dbReference>
<dbReference type="GO" id="GO:0006310">
    <property type="term" value="P:DNA recombination"/>
    <property type="evidence" value="ECO:0007669"/>
    <property type="project" value="UniProtKB-KW"/>
</dbReference>
<keyword evidence="3 5" id="KW-0238">DNA-binding</keyword>
<dbReference type="Pfam" id="PF13356">
    <property type="entry name" value="Arm-DNA-bind_3"/>
    <property type="match status" value="1"/>
</dbReference>
<protein>
    <submittedName>
        <fullName evidence="9">Site-specific integrase</fullName>
    </submittedName>
</protein>
<comment type="caution">
    <text evidence="9">The sequence shown here is derived from an EMBL/GenBank/DDBJ whole genome shotgun (WGS) entry which is preliminary data.</text>
</comment>
<dbReference type="InterPro" id="IPR002104">
    <property type="entry name" value="Integrase_catalytic"/>
</dbReference>
<evidence type="ECO:0000259" key="8">
    <source>
        <dbReference type="PROSITE" id="PS51900"/>
    </source>
</evidence>
<dbReference type="Gene3D" id="3.30.160.390">
    <property type="entry name" value="Integrase, DNA-binding domain"/>
    <property type="match status" value="1"/>
</dbReference>
<dbReference type="Gene3D" id="1.10.150.130">
    <property type="match status" value="1"/>
</dbReference>
<dbReference type="InterPro" id="IPR010998">
    <property type="entry name" value="Integrase_recombinase_N"/>
</dbReference>
<accession>A0AA35Y285</accession>
<feature type="domain" description="Core-binding (CB)" evidence="8">
    <location>
        <begin position="112"/>
        <end position="191"/>
    </location>
</feature>
<name>A0AA35Y285_9PROT</name>
<evidence type="ECO:0000259" key="7">
    <source>
        <dbReference type="PROSITE" id="PS51898"/>
    </source>
</evidence>
<dbReference type="Pfam" id="PF00589">
    <property type="entry name" value="Phage_integrase"/>
    <property type="match status" value="1"/>
</dbReference>
<dbReference type="InterPro" id="IPR050808">
    <property type="entry name" value="Phage_Integrase"/>
</dbReference>
<dbReference type="InterPro" id="IPR011010">
    <property type="entry name" value="DNA_brk_join_enz"/>
</dbReference>
<gene>
    <name evidence="9" type="ORF">LMG32879_002179</name>
</gene>
<keyword evidence="10" id="KW-1185">Reference proteome</keyword>
<dbReference type="PANTHER" id="PTHR30629">
    <property type="entry name" value="PROPHAGE INTEGRASE"/>
    <property type="match status" value="1"/>
</dbReference>
<dbReference type="GO" id="GO:0015074">
    <property type="term" value="P:DNA integration"/>
    <property type="evidence" value="ECO:0007669"/>
    <property type="project" value="UniProtKB-KW"/>
</dbReference>
<evidence type="ECO:0000256" key="4">
    <source>
        <dbReference type="ARBA" id="ARBA00023172"/>
    </source>
</evidence>
<keyword evidence="2" id="KW-0229">DNA integration</keyword>
<organism evidence="9 10">
    <name type="scientific">Brytella acorum</name>
    <dbReference type="NCBI Taxonomy" id="2959299"/>
    <lineage>
        <taxon>Bacteria</taxon>
        <taxon>Pseudomonadati</taxon>
        <taxon>Pseudomonadota</taxon>
        <taxon>Alphaproteobacteria</taxon>
        <taxon>Acetobacterales</taxon>
        <taxon>Acetobacteraceae</taxon>
        <taxon>Brytella</taxon>
    </lineage>
</organism>
<dbReference type="GO" id="GO:0003677">
    <property type="term" value="F:DNA binding"/>
    <property type="evidence" value="ECO:0007669"/>
    <property type="project" value="UniProtKB-UniRule"/>
</dbReference>
<evidence type="ECO:0000256" key="1">
    <source>
        <dbReference type="ARBA" id="ARBA00008857"/>
    </source>
</evidence>
<dbReference type="PROSITE" id="PS51898">
    <property type="entry name" value="TYR_RECOMBINASE"/>
    <property type="match status" value="1"/>
</dbReference>
<dbReference type="CDD" id="cd00801">
    <property type="entry name" value="INT_P4_C"/>
    <property type="match status" value="1"/>
</dbReference>
<comment type="similarity">
    <text evidence="1">Belongs to the 'phage' integrase family.</text>
</comment>
<dbReference type="PROSITE" id="PS51900">
    <property type="entry name" value="CB"/>
    <property type="match status" value="1"/>
</dbReference>
<evidence type="ECO:0000256" key="3">
    <source>
        <dbReference type="ARBA" id="ARBA00023125"/>
    </source>
</evidence>
<dbReference type="InterPro" id="IPR044068">
    <property type="entry name" value="CB"/>
</dbReference>
<dbReference type="InterPro" id="IPR038488">
    <property type="entry name" value="Integrase_DNA-bd_sf"/>
</dbReference>
<evidence type="ECO:0000313" key="10">
    <source>
        <dbReference type="Proteomes" id="UP001176960"/>
    </source>
</evidence>
<evidence type="ECO:0000256" key="5">
    <source>
        <dbReference type="PROSITE-ProRule" id="PRU01248"/>
    </source>
</evidence>
<dbReference type="PANTHER" id="PTHR30629:SF2">
    <property type="entry name" value="PROPHAGE INTEGRASE INTS-RELATED"/>
    <property type="match status" value="1"/>
</dbReference>
<dbReference type="RefSeq" id="WP_289842802.1">
    <property type="nucleotide sequence ID" value="NZ_CATKSH010000013.1"/>
</dbReference>
<keyword evidence="4" id="KW-0233">DNA recombination</keyword>
<evidence type="ECO:0000256" key="2">
    <source>
        <dbReference type="ARBA" id="ARBA00022908"/>
    </source>
</evidence>
<dbReference type="Gene3D" id="1.10.443.10">
    <property type="entry name" value="Intergrase catalytic core"/>
    <property type="match status" value="1"/>
</dbReference>
<dbReference type="SUPFAM" id="SSF56349">
    <property type="entry name" value="DNA breaking-rejoining enzymes"/>
    <property type="match status" value="1"/>
</dbReference>
<reference evidence="9" key="1">
    <citation type="submission" date="2023-03" db="EMBL/GenBank/DDBJ databases">
        <authorList>
            <person name="Cleenwerck I."/>
        </authorList>
    </citation>
    <scope>NUCLEOTIDE SEQUENCE</scope>
    <source>
        <strain evidence="9">LMG 32879</strain>
    </source>
</reference>
<feature type="region of interest" description="Disordered" evidence="6">
    <location>
        <begin position="340"/>
        <end position="359"/>
    </location>
</feature>
<dbReference type="AlphaFoldDB" id="A0AA35Y285"/>
<evidence type="ECO:0000313" key="9">
    <source>
        <dbReference type="EMBL" id="CAI9121332.1"/>
    </source>
</evidence>
<proteinExistence type="inferred from homology"/>
<sequence>MRFTKPAIDALSCPPGKRDVMYADDEVKGLRVRVNATGSKSFLFEYRYAGKNRRLPLGEYGQITVAQARRAAQEARGRVLAGGDPVGERKAVALAFHAAQAEEAREAVADALTLDVLVGRWQDGALKDRSENYRREGPRRLRHAFAPELMRPARALTLADVQARLDDIGENHPTTARRVHAYGRAMFAWAAKRRLVAENPFTDAVMDSRDEARERVLSDDELGAFWRATQGMGYPFGPYLRLLALTLQRLREVSAMRWDEIAPDLSTWTVPAERAKNSKAHIVHLSEPARRELAALHRQTAADGTISPLVFTNTGRTPISGFSDAKERILRLMDADTASCASEGQKNAGKNPPSPAASWTWHDLRRTGVTAMARLGIAPHVADLTLNHVPASIKGVAAVYQRHHFMNERAQALDVWAAHVLAVASGSGRTSASGNVVPFRR</sequence>
<dbReference type="Proteomes" id="UP001176960">
    <property type="component" value="Unassembled WGS sequence"/>
</dbReference>